<sequence>MPLRPARMEDQAAIITLLAQSFETTAEASLVEAINRGGYDPVSIVHESDGAVDGYCLMSQMRSPADCLGLGPIAVAESQRKGGLGAQMVREAINRAVSNGWRAIFVLGDPAYYGRFGFSVARAARFETPYPKDYFQILELEDGAADTLATKVLYAEAFDALT</sequence>
<dbReference type="PROSITE" id="PS51186">
    <property type="entry name" value="GNAT"/>
    <property type="match status" value="1"/>
</dbReference>
<evidence type="ECO:0000259" key="1">
    <source>
        <dbReference type="PROSITE" id="PS51186"/>
    </source>
</evidence>
<dbReference type="RefSeq" id="WP_188158771.1">
    <property type="nucleotide sequence ID" value="NZ_BMGH01000001.1"/>
</dbReference>
<dbReference type="InterPro" id="IPR016181">
    <property type="entry name" value="Acyl_CoA_acyltransferase"/>
</dbReference>
<dbReference type="Pfam" id="PF00583">
    <property type="entry name" value="Acetyltransf_1"/>
    <property type="match status" value="1"/>
</dbReference>
<dbReference type="Gene3D" id="3.40.630.30">
    <property type="match status" value="1"/>
</dbReference>
<dbReference type="GO" id="GO:0016747">
    <property type="term" value="F:acyltransferase activity, transferring groups other than amino-acyl groups"/>
    <property type="evidence" value="ECO:0007669"/>
    <property type="project" value="InterPro"/>
</dbReference>
<dbReference type="InterPro" id="IPR000182">
    <property type="entry name" value="GNAT_dom"/>
</dbReference>
<accession>A0A8J2Y3S7</accession>
<comment type="caution">
    <text evidence="2">The sequence shown here is derived from an EMBL/GenBank/DDBJ whole genome shotgun (WGS) entry which is preliminary data.</text>
</comment>
<dbReference type="AlphaFoldDB" id="A0A8J2Y3S7"/>
<dbReference type="Proteomes" id="UP000613582">
    <property type="component" value="Unassembled WGS sequence"/>
</dbReference>
<feature type="domain" description="N-acetyltransferase" evidence="1">
    <location>
        <begin position="1"/>
        <end position="141"/>
    </location>
</feature>
<dbReference type="CDD" id="cd04301">
    <property type="entry name" value="NAT_SF"/>
    <property type="match status" value="1"/>
</dbReference>
<reference evidence="2" key="1">
    <citation type="journal article" date="2014" name="Int. J. Syst. Evol. Microbiol.">
        <title>Complete genome sequence of Corynebacterium casei LMG S-19264T (=DSM 44701T), isolated from a smear-ripened cheese.</title>
        <authorList>
            <consortium name="US DOE Joint Genome Institute (JGI-PGF)"/>
            <person name="Walter F."/>
            <person name="Albersmeier A."/>
            <person name="Kalinowski J."/>
            <person name="Ruckert C."/>
        </authorList>
    </citation>
    <scope>NUCLEOTIDE SEQUENCE</scope>
    <source>
        <strain evidence="2">CGMCC 1.12921</strain>
    </source>
</reference>
<keyword evidence="3" id="KW-1185">Reference proteome</keyword>
<organism evidence="2 3">
    <name type="scientific">Aquisalinus flavus</name>
    <dbReference type="NCBI Taxonomy" id="1526572"/>
    <lineage>
        <taxon>Bacteria</taxon>
        <taxon>Pseudomonadati</taxon>
        <taxon>Pseudomonadota</taxon>
        <taxon>Alphaproteobacteria</taxon>
        <taxon>Parvularculales</taxon>
        <taxon>Parvularculaceae</taxon>
        <taxon>Aquisalinus</taxon>
    </lineage>
</organism>
<dbReference type="SUPFAM" id="SSF55729">
    <property type="entry name" value="Acyl-CoA N-acyltransferases (Nat)"/>
    <property type="match status" value="1"/>
</dbReference>
<evidence type="ECO:0000313" key="3">
    <source>
        <dbReference type="Proteomes" id="UP000613582"/>
    </source>
</evidence>
<evidence type="ECO:0000313" key="2">
    <source>
        <dbReference type="EMBL" id="GGD09267.1"/>
    </source>
</evidence>
<protein>
    <submittedName>
        <fullName evidence="2">N-acetyltransferase</fullName>
    </submittedName>
</protein>
<gene>
    <name evidence="2" type="ORF">GCM10011342_17660</name>
</gene>
<reference evidence="2" key="2">
    <citation type="submission" date="2020-09" db="EMBL/GenBank/DDBJ databases">
        <authorList>
            <person name="Sun Q."/>
            <person name="Zhou Y."/>
        </authorList>
    </citation>
    <scope>NUCLEOTIDE SEQUENCE</scope>
    <source>
        <strain evidence="2">CGMCC 1.12921</strain>
    </source>
</reference>
<name>A0A8J2Y3S7_9PROT</name>
<dbReference type="EMBL" id="BMGH01000001">
    <property type="protein sequence ID" value="GGD09267.1"/>
    <property type="molecule type" value="Genomic_DNA"/>
</dbReference>
<proteinExistence type="predicted"/>